<gene>
    <name evidence="2" type="ORF">GPUH_LOCUS6354</name>
</gene>
<feature type="region of interest" description="Disordered" evidence="1">
    <location>
        <begin position="1"/>
        <end position="39"/>
    </location>
</feature>
<name>A0A3P6SGY1_9BILA</name>
<protein>
    <submittedName>
        <fullName evidence="2">Uncharacterized protein</fullName>
    </submittedName>
</protein>
<dbReference type="EMBL" id="UYRT01014789">
    <property type="protein sequence ID" value="VDK54384.1"/>
    <property type="molecule type" value="Genomic_DNA"/>
</dbReference>
<organism evidence="2 3">
    <name type="scientific">Gongylonema pulchrum</name>
    <dbReference type="NCBI Taxonomy" id="637853"/>
    <lineage>
        <taxon>Eukaryota</taxon>
        <taxon>Metazoa</taxon>
        <taxon>Ecdysozoa</taxon>
        <taxon>Nematoda</taxon>
        <taxon>Chromadorea</taxon>
        <taxon>Rhabditida</taxon>
        <taxon>Spirurina</taxon>
        <taxon>Spiruromorpha</taxon>
        <taxon>Spiruroidea</taxon>
        <taxon>Gongylonematidae</taxon>
        <taxon>Gongylonema</taxon>
    </lineage>
</organism>
<proteinExistence type="predicted"/>
<reference evidence="2 3" key="1">
    <citation type="submission" date="2018-11" db="EMBL/GenBank/DDBJ databases">
        <authorList>
            <consortium name="Pathogen Informatics"/>
        </authorList>
    </citation>
    <scope>NUCLEOTIDE SEQUENCE [LARGE SCALE GENOMIC DNA]</scope>
</reference>
<dbReference type="AlphaFoldDB" id="A0A3P6SGY1"/>
<evidence type="ECO:0000256" key="1">
    <source>
        <dbReference type="SAM" id="MobiDB-lite"/>
    </source>
</evidence>
<sequence>MIDEQAVYSGNSDGSSVVRDEIPNELRAQAKDMRQELIG</sequence>
<keyword evidence="3" id="KW-1185">Reference proteome</keyword>
<accession>A0A3P6SGY1</accession>
<evidence type="ECO:0000313" key="2">
    <source>
        <dbReference type="EMBL" id="VDK54384.1"/>
    </source>
</evidence>
<feature type="compositionally biased region" description="Basic and acidic residues" evidence="1">
    <location>
        <begin position="18"/>
        <end position="39"/>
    </location>
</feature>
<evidence type="ECO:0000313" key="3">
    <source>
        <dbReference type="Proteomes" id="UP000271098"/>
    </source>
</evidence>
<dbReference type="Proteomes" id="UP000271098">
    <property type="component" value="Unassembled WGS sequence"/>
</dbReference>